<gene>
    <name evidence="6" type="ORF">Ae201684_017690</name>
</gene>
<dbReference type="VEuPathDB" id="FungiDB:AeMF1_005684"/>
<evidence type="ECO:0000256" key="5">
    <source>
        <dbReference type="ARBA" id="ARBA00023212"/>
    </source>
</evidence>
<evidence type="ECO:0000256" key="3">
    <source>
        <dbReference type="ARBA" id="ARBA00016840"/>
    </source>
</evidence>
<protein>
    <recommendedName>
        <fullName evidence="3">KIF-binding protein</fullName>
    </recommendedName>
</protein>
<dbReference type="InterPro" id="IPR022083">
    <property type="entry name" value="KBP"/>
</dbReference>
<proteinExistence type="inferred from homology"/>
<dbReference type="GO" id="GO:0005856">
    <property type="term" value="C:cytoskeleton"/>
    <property type="evidence" value="ECO:0007669"/>
    <property type="project" value="UniProtKB-SubCell"/>
</dbReference>
<dbReference type="EMBL" id="VJMJ01000309">
    <property type="protein sequence ID" value="KAF0723348.1"/>
    <property type="molecule type" value="Genomic_DNA"/>
</dbReference>
<organism evidence="6 7">
    <name type="scientific">Aphanomyces euteiches</name>
    <dbReference type="NCBI Taxonomy" id="100861"/>
    <lineage>
        <taxon>Eukaryota</taxon>
        <taxon>Sar</taxon>
        <taxon>Stramenopiles</taxon>
        <taxon>Oomycota</taxon>
        <taxon>Saprolegniomycetes</taxon>
        <taxon>Saprolegniales</taxon>
        <taxon>Verrucalvaceae</taxon>
        <taxon>Aphanomyces</taxon>
    </lineage>
</organism>
<keyword evidence="5" id="KW-0206">Cytoskeleton</keyword>
<evidence type="ECO:0000256" key="4">
    <source>
        <dbReference type="ARBA" id="ARBA00022490"/>
    </source>
</evidence>
<dbReference type="InterPro" id="IPR011990">
    <property type="entry name" value="TPR-like_helical_dom_sf"/>
</dbReference>
<dbReference type="PANTHER" id="PTHR46321">
    <property type="entry name" value="KIF1-BINDING PROTEIN"/>
    <property type="match status" value="1"/>
</dbReference>
<evidence type="ECO:0000256" key="2">
    <source>
        <dbReference type="ARBA" id="ARBA00010305"/>
    </source>
</evidence>
<accession>A0A6G0W939</accession>
<dbReference type="Pfam" id="PF12309">
    <property type="entry name" value="KBP_C"/>
    <property type="match status" value="1"/>
</dbReference>
<dbReference type="Gene3D" id="1.25.40.10">
    <property type="entry name" value="Tetratricopeptide repeat domain"/>
    <property type="match status" value="2"/>
</dbReference>
<keyword evidence="7" id="KW-1185">Reference proteome</keyword>
<evidence type="ECO:0000313" key="6">
    <source>
        <dbReference type="EMBL" id="KAF0723348.1"/>
    </source>
</evidence>
<evidence type="ECO:0000256" key="1">
    <source>
        <dbReference type="ARBA" id="ARBA00004245"/>
    </source>
</evidence>
<evidence type="ECO:0000313" key="7">
    <source>
        <dbReference type="Proteomes" id="UP000481153"/>
    </source>
</evidence>
<comment type="caution">
    <text evidence="6">The sequence shown here is derived from an EMBL/GenBank/DDBJ whole genome shotgun (WGS) entry which is preliminary data.</text>
</comment>
<keyword evidence="4" id="KW-0963">Cytoplasm</keyword>
<sequence length="530" mass="61181">MATAAAIDEAKRLIELESPEETPYVHLYEARDLLLEALKTDSQSIPLHSMLGQVYLAVEEPHQAQPVMESGLNIVPGSSELIAFINNVQDNASLESLTSELPPFDTPESFDDQRADIMDLLNQLGILWFNRTSHGRAYCYFKTAESMFLFSSEPGMRPTYTHTLFYLAQLYGHLNAPEKSATYCQLTLRHQLDDQKNLPADWVQNCLHLSDYFLKQNQLPKASQCIHACTKVGPQPKEEAQIAANLAKLYIQTLYLAQHKIDLLPDTDVLFPNIESTHDAFISPSEIHSFEAARELFKKAMAALQTAKSYFVLDGYVTDHIRLLQSQSRCYAKLIPFELDRKRQMAMHQKRIQVYESILQSDFNLNAYGHLLQEIYYEVGEIYNALHDLKVVHLTKSYMETNSFAVESIQYFEKFLRVYYYQQGGVDALPDLPAQLTLPTHLDRKNREELKPFLNGIFFLTRVYGKVQFVDETKTVAYWTKCLDLHETLLKMIPPLELDDFFTEELAISQEMVYLLPEKINHLHYKRRRL</sequence>
<dbReference type="AlphaFoldDB" id="A0A6G0W939"/>
<comment type="subcellular location">
    <subcellularLocation>
        <location evidence="1">Cytoplasm</location>
        <location evidence="1">Cytoskeleton</location>
    </subcellularLocation>
</comment>
<reference evidence="6 7" key="1">
    <citation type="submission" date="2019-07" db="EMBL/GenBank/DDBJ databases">
        <title>Genomics analysis of Aphanomyces spp. identifies a new class of oomycete effector associated with host adaptation.</title>
        <authorList>
            <person name="Gaulin E."/>
        </authorList>
    </citation>
    <scope>NUCLEOTIDE SEQUENCE [LARGE SCALE GENOMIC DNA]</scope>
    <source>
        <strain evidence="6 7">ATCC 201684</strain>
    </source>
</reference>
<comment type="similarity">
    <text evidence="2">Belongs to the KIF-binding protein family.</text>
</comment>
<dbReference type="Proteomes" id="UP000481153">
    <property type="component" value="Unassembled WGS sequence"/>
</dbReference>
<name>A0A6G0W939_9STRA</name>
<dbReference type="PANTHER" id="PTHR46321:SF1">
    <property type="entry name" value="KIF-BINDING PROTEIN"/>
    <property type="match status" value="1"/>
</dbReference>
<dbReference type="SUPFAM" id="SSF48452">
    <property type="entry name" value="TPR-like"/>
    <property type="match status" value="1"/>
</dbReference>